<sequence length="351" mass="38538">MRKIDQKYLFIMCLILLLAGMMGCSSRISDETNGAAEGGINKQVQDGFSTNYPLSVSNHSIDDGVWSEKDQVFKAAPQRVVANNQSIAELLIRLGLTKSMVGVAALYGETAEDIYNEFQTIPVLSSEYVGKELTLGAAPDLVIGRADLFADSEWGVGTVKELNSLGINTYILNTGKKGATISALFQDIKEIGTIFNVQENAAAFAADLQSRLDKLSEKVSEEQETLRYAYVSVTDGNLAVYSASNDTFQNSVLNIIKLDNAFKDAAGNSEINLEQFVSANPDVLLISHYNGGQDPMKSIEQIYNMPALQSISAVKNQRIFIIDFSRFWGYSYQIIDGAEQLSKELYPNLKD</sequence>
<organism evidence="1 2">
    <name type="scientific">Anoxybacterium hadale</name>
    <dbReference type="NCBI Taxonomy" id="3408580"/>
    <lineage>
        <taxon>Bacteria</taxon>
        <taxon>Bacillati</taxon>
        <taxon>Bacillota</taxon>
        <taxon>Clostridia</taxon>
        <taxon>Peptostreptococcales</taxon>
        <taxon>Anaerovoracaceae</taxon>
        <taxon>Anoxybacterium</taxon>
    </lineage>
</organism>
<gene>
    <name evidence="1" type="ORF">FRZ06_20800</name>
</gene>
<evidence type="ECO:0000313" key="2">
    <source>
        <dbReference type="Proteomes" id="UP000594014"/>
    </source>
</evidence>
<dbReference type="EMBL" id="CP042469">
    <property type="protein sequence ID" value="QOX65614.1"/>
    <property type="molecule type" value="Genomic_DNA"/>
</dbReference>
<proteinExistence type="predicted"/>
<keyword evidence="2" id="KW-1185">Reference proteome</keyword>
<accession>A0ACD1AGU7</accession>
<reference evidence="1" key="1">
    <citation type="submission" date="2019-08" db="EMBL/GenBank/DDBJ databases">
        <title>Genome sequence of Clostridiales bacterium MT110.</title>
        <authorList>
            <person name="Cao J."/>
        </authorList>
    </citation>
    <scope>NUCLEOTIDE SEQUENCE</scope>
    <source>
        <strain evidence="1">MT110</strain>
    </source>
</reference>
<name>A0ACD1AGU7_9FIRM</name>
<evidence type="ECO:0000313" key="1">
    <source>
        <dbReference type="EMBL" id="QOX65614.1"/>
    </source>
</evidence>
<dbReference type="Proteomes" id="UP000594014">
    <property type="component" value="Chromosome"/>
</dbReference>
<protein>
    <submittedName>
        <fullName evidence="1">ABC transporter substrate-binding protein</fullName>
    </submittedName>
</protein>